<dbReference type="InterPro" id="IPR020846">
    <property type="entry name" value="MFS_dom"/>
</dbReference>
<dbReference type="Gene3D" id="1.20.1250.20">
    <property type="entry name" value="MFS general substrate transporter like domains"/>
    <property type="match status" value="1"/>
</dbReference>
<evidence type="ECO:0000256" key="3">
    <source>
        <dbReference type="ARBA" id="ARBA00022692"/>
    </source>
</evidence>
<feature type="region of interest" description="Disordered" evidence="6">
    <location>
        <begin position="1"/>
        <end position="23"/>
    </location>
</feature>
<evidence type="ECO:0000256" key="2">
    <source>
        <dbReference type="ARBA" id="ARBA00022475"/>
    </source>
</evidence>
<keyword evidence="10" id="KW-1185">Reference proteome</keyword>
<keyword evidence="3 7" id="KW-0812">Transmembrane</keyword>
<evidence type="ECO:0000313" key="9">
    <source>
        <dbReference type="EMBL" id="MFI1715204.1"/>
    </source>
</evidence>
<dbReference type="PANTHER" id="PTHR43124:SF3">
    <property type="entry name" value="CHLORAMPHENICOL EFFLUX PUMP RV0191"/>
    <property type="match status" value="1"/>
</dbReference>
<reference evidence="9 10" key="1">
    <citation type="submission" date="2024-10" db="EMBL/GenBank/DDBJ databases">
        <title>The Natural Products Discovery Center: Release of the First 8490 Sequenced Strains for Exploring Actinobacteria Biosynthetic Diversity.</title>
        <authorList>
            <person name="Kalkreuter E."/>
            <person name="Kautsar S.A."/>
            <person name="Yang D."/>
            <person name="Bader C.D."/>
            <person name="Teijaro C.N."/>
            <person name="Fluegel L."/>
            <person name="Davis C.M."/>
            <person name="Simpson J.R."/>
            <person name="Lauterbach L."/>
            <person name="Steele A.D."/>
            <person name="Gui C."/>
            <person name="Meng S."/>
            <person name="Li G."/>
            <person name="Viehrig K."/>
            <person name="Ye F."/>
            <person name="Su P."/>
            <person name="Kiefer A.F."/>
            <person name="Nichols A."/>
            <person name="Cepeda A.J."/>
            <person name="Yan W."/>
            <person name="Fan B."/>
            <person name="Jiang Y."/>
            <person name="Adhikari A."/>
            <person name="Zheng C.-J."/>
            <person name="Schuster L."/>
            <person name="Cowan T.M."/>
            <person name="Smanski M.J."/>
            <person name="Chevrette M.G."/>
            <person name="De Carvalho L.P.S."/>
            <person name="Shen B."/>
        </authorList>
    </citation>
    <scope>NUCLEOTIDE SEQUENCE [LARGE SCALE GENOMIC DNA]</scope>
    <source>
        <strain evidence="9 10">NPDC020602</strain>
    </source>
</reference>
<evidence type="ECO:0000313" key="10">
    <source>
        <dbReference type="Proteomes" id="UP001611339"/>
    </source>
</evidence>
<comment type="caution">
    <text evidence="9">The sequence shown here is derived from an EMBL/GenBank/DDBJ whole genome shotgun (WGS) entry which is preliminary data.</text>
</comment>
<proteinExistence type="predicted"/>
<dbReference type="Proteomes" id="UP001611339">
    <property type="component" value="Unassembled WGS sequence"/>
</dbReference>
<keyword evidence="5 7" id="KW-0472">Membrane</keyword>
<feature type="transmembrane region" description="Helical" evidence="7">
    <location>
        <begin position="127"/>
        <end position="144"/>
    </location>
</feature>
<evidence type="ECO:0000256" key="7">
    <source>
        <dbReference type="SAM" id="Phobius"/>
    </source>
</evidence>
<feature type="transmembrane region" description="Helical" evidence="7">
    <location>
        <begin position="292"/>
        <end position="325"/>
    </location>
</feature>
<feature type="transmembrane region" description="Helical" evidence="7">
    <location>
        <begin position="380"/>
        <end position="399"/>
    </location>
</feature>
<dbReference type="InterPro" id="IPR036259">
    <property type="entry name" value="MFS_trans_sf"/>
</dbReference>
<dbReference type="InterPro" id="IPR011701">
    <property type="entry name" value="MFS"/>
</dbReference>
<feature type="transmembrane region" description="Helical" evidence="7">
    <location>
        <begin position="256"/>
        <end position="280"/>
    </location>
</feature>
<evidence type="ECO:0000259" key="8">
    <source>
        <dbReference type="PROSITE" id="PS50850"/>
    </source>
</evidence>
<dbReference type="RefSeq" id="WP_359587720.1">
    <property type="nucleotide sequence ID" value="NZ_JBEYXG010000004.1"/>
</dbReference>
<evidence type="ECO:0000256" key="6">
    <source>
        <dbReference type="SAM" id="MobiDB-lite"/>
    </source>
</evidence>
<name>A0ABW7U9R5_9ACTN</name>
<feature type="domain" description="Major facilitator superfamily (MFS) profile" evidence="8">
    <location>
        <begin position="32"/>
        <end position="408"/>
    </location>
</feature>
<dbReference type="Pfam" id="PF07690">
    <property type="entry name" value="MFS_1"/>
    <property type="match status" value="1"/>
</dbReference>
<feature type="transmembrane region" description="Helical" evidence="7">
    <location>
        <begin position="184"/>
        <end position="207"/>
    </location>
</feature>
<evidence type="ECO:0000256" key="5">
    <source>
        <dbReference type="ARBA" id="ARBA00023136"/>
    </source>
</evidence>
<dbReference type="PROSITE" id="PS50850">
    <property type="entry name" value="MFS"/>
    <property type="match status" value="1"/>
</dbReference>
<organism evidence="9 10">
    <name type="scientific">Streptomyces litmocidini</name>
    <dbReference type="NCBI Taxonomy" id="67318"/>
    <lineage>
        <taxon>Bacteria</taxon>
        <taxon>Bacillati</taxon>
        <taxon>Actinomycetota</taxon>
        <taxon>Actinomycetes</taxon>
        <taxon>Kitasatosporales</taxon>
        <taxon>Streptomycetaceae</taxon>
        <taxon>Streptomyces</taxon>
    </lineage>
</organism>
<dbReference type="SUPFAM" id="SSF103473">
    <property type="entry name" value="MFS general substrate transporter"/>
    <property type="match status" value="1"/>
</dbReference>
<accession>A0ABW7U9R5</accession>
<evidence type="ECO:0000256" key="4">
    <source>
        <dbReference type="ARBA" id="ARBA00022989"/>
    </source>
</evidence>
<feature type="transmembrane region" description="Helical" evidence="7">
    <location>
        <begin position="156"/>
        <end position="178"/>
    </location>
</feature>
<gene>
    <name evidence="9" type="ORF">ACH407_16755</name>
</gene>
<dbReference type="CDD" id="cd17324">
    <property type="entry name" value="MFS_NepI_like"/>
    <property type="match status" value="1"/>
</dbReference>
<feature type="transmembrane region" description="Helical" evidence="7">
    <location>
        <begin position="98"/>
        <end position="121"/>
    </location>
</feature>
<keyword evidence="4 7" id="KW-1133">Transmembrane helix</keyword>
<comment type="subcellular location">
    <subcellularLocation>
        <location evidence="1">Cell membrane</location>
        <topology evidence="1">Multi-pass membrane protein</topology>
    </subcellularLocation>
</comment>
<sequence>MTHDTTVAAGPATSAPAPSELPPASGRLPLPALLALATAVFVTSLTETLPAGVLPGMSADLGVGEAAMGQSVTGYALGTALTAVPLAARTAGWRRKRLLLTSMAGFAAANTVTAVSSSYALTMGARFLAGVAAGVAWALLAGYARRLAPAHLQGRAVAVAMTGIPLALSLGVPAGTFLGEAVGWRAAFTAMTVIAVVLLGWIALAVPDLPGEPRGGRAPVARTLRTPGVLPVLAVTVTLVLAHTILYTYVAAYLDHLGLAGSTGLVLLVFGAASLAGIWFTGRHIDRRLRALTLAGAILFAVAAAVFAVPAGSTALVLVAAALWGLGWGGAPTLLQTAVAEAGGDDADTAQTMLVSLWNAAMAAGGVAGGLLLDRLGADALPWSVLVLLVPVVVVVAGARAHGFPARR</sequence>
<dbReference type="InterPro" id="IPR050189">
    <property type="entry name" value="MFS_Efflux_Transporters"/>
</dbReference>
<protein>
    <submittedName>
        <fullName evidence="9">MFS transporter</fullName>
    </submittedName>
</protein>
<feature type="transmembrane region" description="Helical" evidence="7">
    <location>
        <begin position="228"/>
        <end position="250"/>
    </location>
</feature>
<dbReference type="PANTHER" id="PTHR43124">
    <property type="entry name" value="PURINE EFFLUX PUMP PBUE"/>
    <property type="match status" value="1"/>
</dbReference>
<keyword evidence="2" id="KW-1003">Cell membrane</keyword>
<evidence type="ECO:0000256" key="1">
    <source>
        <dbReference type="ARBA" id="ARBA00004651"/>
    </source>
</evidence>
<dbReference type="EMBL" id="JBIRUI010000006">
    <property type="protein sequence ID" value="MFI1715204.1"/>
    <property type="molecule type" value="Genomic_DNA"/>
</dbReference>